<keyword evidence="1" id="KW-1133">Transmembrane helix</keyword>
<evidence type="ECO:0000313" key="3">
    <source>
        <dbReference type="EMBL" id="GEN30700.1"/>
    </source>
</evidence>
<feature type="transmembrane region" description="Helical" evidence="1">
    <location>
        <begin position="466"/>
        <end position="486"/>
    </location>
</feature>
<evidence type="ECO:0000259" key="2">
    <source>
        <dbReference type="SMART" id="SM00642"/>
    </source>
</evidence>
<dbReference type="SMART" id="SM00642">
    <property type="entry name" value="Aamy"/>
    <property type="match status" value="1"/>
</dbReference>
<organism evidence="3 4">
    <name type="scientific">Cerasibacillus quisquiliarum</name>
    <dbReference type="NCBI Taxonomy" id="227865"/>
    <lineage>
        <taxon>Bacteria</taxon>
        <taxon>Bacillati</taxon>
        <taxon>Bacillota</taxon>
        <taxon>Bacilli</taxon>
        <taxon>Bacillales</taxon>
        <taxon>Bacillaceae</taxon>
        <taxon>Cerasibacillus</taxon>
    </lineage>
</organism>
<dbReference type="InterPro" id="IPR017853">
    <property type="entry name" value="GH"/>
</dbReference>
<keyword evidence="1" id="KW-0812">Transmembrane</keyword>
<protein>
    <submittedName>
        <fullName evidence="3">Alpha-amylase</fullName>
    </submittedName>
</protein>
<dbReference type="Pfam" id="PF00128">
    <property type="entry name" value="Alpha-amylase"/>
    <property type="match status" value="2"/>
</dbReference>
<dbReference type="SUPFAM" id="SSF51445">
    <property type="entry name" value="(Trans)glycosidases"/>
    <property type="match status" value="1"/>
</dbReference>
<dbReference type="PANTHER" id="PTHR10357">
    <property type="entry name" value="ALPHA-AMYLASE FAMILY MEMBER"/>
    <property type="match status" value="1"/>
</dbReference>
<dbReference type="OrthoDB" id="9805159at2"/>
<dbReference type="Gene3D" id="3.20.20.80">
    <property type="entry name" value="Glycosidases"/>
    <property type="match status" value="1"/>
</dbReference>
<dbReference type="Gene3D" id="2.60.40.1180">
    <property type="entry name" value="Golgi alpha-mannosidase II"/>
    <property type="match status" value="1"/>
</dbReference>
<dbReference type="Pfam" id="PF22026">
    <property type="entry name" value="Alpha-amylase_C_2"/>
    <property type="match status" value="1"/>
</dbReference>
<name>A0A511UVP7_9BACI</name>
<comment type="caution">
    <text evidence="3">The sequence shown here is derived from an EMBL/GenBank/DDBJ whole genome shotgun (WGS) entry which is preliminary data.</text>
</comment>
<dbReference type="RefSeq" id="WP_146936199.1">
    <property type="nucleotide sequence ID" value="NZ_BJXW01000009.1"/>
</dbReference>
<gene>
    <name evidence="3" type="ORF">CQU01_09380</name>
</gene>
<feature type="domain" description="Glycosyl hydrolase family 13 catalytic" evidence="2">
    <location>
        <begin position="38"/>
        <end position="371"/>
    </location>
</feature>
<sequence length="494" mass="56718">MKRLFTIIVLSGLLLYFPWLVTAEGNNETSINEEIIYDIIIDRFNNGKQQKSNQVRPDDLYAYHGGDFKGIIMKLDDIKSLGFTAITLSPVMANAEDGFHGYWIENFYETEEQFGSMEELKQLVKEAHNRDIKVILEMVPNYVAKTNPIAKKQDWINQGNNIQVEEEPWLEEALTLNQSNPEVVDYLIDVAVFWIKETEVDGLKIHAADRANQDFLKTYTTELKSIQPDLILLANVSSEANMDHLSEMPFDLIENKKLQNALSEVLSQVNQPIANIYDVWKEMENNNTLTQVDDKFSERFSQKFSEEGRNILTAWKLALTYMYTTPGVPYIYQGSELPMFGKNYPEMMYLMQFNSGEPELKEYFTRMASLRKQFPALQHGDFDMVAVDQGMSVFKRSYEGETLYIVINNDEESRQATLTGIDTNSQLRGLLGDDLVRANSDGEFKIGISRESQEVYIVEENSGINWLFIIPIAVVFLLFVGSVIHLSRKQKQQA</sequence>
<evidence type="ECO:0000256" key="1">
    <source>
        <dbReference type="SAM" id="Phobius"/>
    </source>
</evidence>
<dbReference type="EMBL" id="BJXW01000009">
    <property type="protein sequence ID" value="GEN30700.1"/>
    <property type="molecule type" value="Genomic_DNA"/>
</dbReference>
<dbReference type="InterPro" id="IPR013780">
    <property type="entry name" value="Glyco_hydro_b"/>
</dbReference>
<dbReference type="InterPro" id="IPR054174">
    <property type="entry name" value="Alpha-amylase-like_C"/>
</dbReference>
<dbReference type="AlphaFoldDB" id="A0A511UVP7"/>
<keyword evidence="4" id="KW-1185">Reference proteome</keyword>
<dbReference type="GO" id="GO:0005975">
    <property type="term" value="P:carbohydrate metabolic process"/>
    <property type="evidence" value="ECO:0007669"/>
    <property type="project" value="InterPro"/>
</dbReference>
<proteinExistence type="predicted"/>
<keyword evidence="1" id="KW-0472">Membrane</keyword>
<dbReference type="InterPro" id="IPR006047">
    <property type="entry name" value="GH13_cat_dom"/>
</dbReference>
<reference evidence="3 4" key="1">
    <citation type="submission" date="2019-07" db="EMBL/GenBank/DDBJ databases">
        <title>Whole genome shotgun sequence of Cerasibacillus quisquiliarum NBRC 102429.</title>
        <authorList>
            <person name="Hosoyama A."/>
            <person name="Uohara A."/>
            <person name="Ohji S."/>
            <person name="Ichikawa N."/>
        </authorList>
    </citation>
    <scope>NUCLEOTIDE SEQUENCE [LARGE SCALE GENOMIC DNA]</scope>
    <source>
        <strain evidence="3 4">NBRC 102429</strain>
    </source>
</reference>
<dbReference type="Proteomes" id="UP000321491">
    <property type="component" value="Unassembled WGS sequence"/>
</dbReference>
<dbReference type="SUPFAM" id="SSF51011">
    <property type="entry name" value="Glycosyl hydrolase domain"/>
    <property type="match status" value="1"/>
</dbReference>
<accession>A0A511UVP7</accession>
<evidence type="ECO:0000313" key="4">
    <source>
        <dbReference type="Proteomes" id="UP000321491"/>
    </source>
</evidence>